<dbReference type="CDD" id="cd13889">
    <property type="entry name" value="CuRO_3_BOD"/>
    <property type="match status" value="1"/>
</dbReference>
<feature type="domain" description="Plastocyanin-like" evidence="2">
    <location>
        <begin position="479"/>
        <end position="593"/>
    </location>
</feature>
<reference evidence="3 4" key="1">
    <citation type="journal article" date="2011" name="J. Bacteriol.">
        <title>Complete Genome Sequence of the Aerobic Marine Methanotroph Methylomonas methanica MC09.</title>
        <authorList>
            <person name="Boden R."/>
            <person name="Cunliffe M."/>
            <person name="Scanlan J."/>
            <person name="Moussard H."/>
            <person name="Kits K.D."/>
            <person name="Klotz M.G."/>
            <person name="Jetten M.S."/>
            <person name="Vuilleumier S."/>
            <person name="Han J."/>
            <person name="Peters L."/>
            <person name="Mikhailova N."/>
            <person name="Teshima H."/>
            <person name="Tapia R."/>
            <person name="Kyrpides N."/>
            <person name="Ivanova N."/>
            <person name="Pagani I."/>
            <person name="Cheng J.F."/>
            <person name="Goodwin L."/>
            <person name="Han C."/>
            <person name="Hauser L."/>
            <person name="Land M.L."/>
            <person name="Lapidus A."/>
            <person name="Lucas S."/>
            <person name="Pitluck S."/>
            <person name="Woyke T."/>
            <person name="Stein L."/>
            <person name="Murrell J.C."/>
        </authorList>
    </citation>
    <scope>NUCLEOTIDE SEQUENCE [LARGE SCALE GENOMIC DNA]</scope>
    <source>
        <strain evidence="3 4">MC09</strain>
    </source>
</reference>
<dbReference type="eggNOG" id="COG2132">
    <property type="taxonomic scope" value="Bacteria"/>
</dbReference>
<dbReference type="Gene3D" id="2.60.40.420">
    <property type="entry name" value="Cupredoxins - blue copper proteins"/>
    <property type="match status" value="3"/>
</dbReference>
<proteinExistence type="predicted"/>
<reference key="2">
    <citation type="submission" date="2011-05" db="EMBL/GenBank/DDBJ databases">
        <title>Complete genome sequence of the aerobic marine methanotroph Methylomonas methanica MC09.</title>
        <authorList>
            <person name="Boden R."/>
            <person name="Cunliffe M."/>
            <person name="Scanlan J."/>
            <person name="Moussard H."/>
            <person name="Kits K.D."/>
            <person name="Klotz M."/>
            <person name="Jetten M."/>
            <person name="Vuilleumier S."/>
            <person name="Han J."/>
            <person name="Peters L."/>
            <person name="Mikhailova N."/>
            <person name="Teshima H."/>
            <person name="Tapia R."/>
            <person name="Kyrpides N."/>
            <person name="Ivanova N."/>
            <person name="Pagani I."/>
            <person name="Cheng J.-F."/>
            <person name="Goodwin L."/>
            <person name="Han C."/>
            <person name="Hauser L."/>
            <person name="Land M."/>
            <person name="Lapidus A."/>
            <person name="Lucas S."/>
            <person name="Pitluck S."/>
            <person name="Woyke T."/>
            <person name="Stein L.Y."/>
            <person name="Murrell C."/>
        </authorList>
    </citation>
    <scope>NUCLEOTIDE SEQUENCE</scope>
    <source>
        <strain>MC09</strain>
    </source>
</reference>
<evidence type="ECO:0000259" key="2">
    <source>
        <dbReference type="Pfam" id="PF07731"/>
    </source>
</evidence>
<evidence type="ECO:0000313" key="3">
    <source>
        <dbReference type="EMBL" id="AEG02629.1"/>
    </source>
</evidence>
<dbReference type="PANTHER" id="PTHR48267:SF1">
    <property type="entry name" value="BILIRUBIN OXIDASE"/>
    <property type="match status" value="1"/>
</dbReference>
<dbReference type="Pfam" id="PF07731">
    <property type="entry name" value="Cu-oxidase_2"/>
    <property type="match status" value="1"/>
</dbReference>
<accession>G0A2X0</accession>
<dbReference type="EMBL" id="CP002738">
    <property type="protein sequence ID" value="AEG02629.1"/>
    <property type="molecule type" value="Genomic_DNA"/>
</dbReference>
<dbReference type="KEGG" id="mmt:Metme_4279"/>
<feature type="region of interest" description="Disordered" evidence="1">
    <location>
        <begin position="346"/>
        <end position="368"/>
    </location>
</feature>
<dbReference type="AlphaFoldDB" id="G0A2X0"/>
<name>G0A2X0_METMM</name>
<dbReference type="OrthoDB" id="9757546at2"/>
<dbReference type="InterPro" id="IPR006311">
    <property type="entry name" value="TAT_signal"/>
</dbReference>
<dbReference type="PANTHER" id="PTHR48267">
    <property type="entry name" value="CUPREDOXIN SUPERFAMILY PROTEIN"/>
    <property type="match status" value="1"/>
</dbReference>
<dbReference type="InterPro" id="IPR045087">
    <property type="entry name" value="Cu-oxidase_fam"/>
</dbReference>
<reference evidence="4" key="3">
    <citation type="submission" date="2011-05" db="EMBL/GenBank/DDBJ databases">
        <title>Complete sequence of Methylomonas methanica MC09.</title>
        <authorList>
            <consortium name="US DOE Joint Genome Institute"/>
            <person name="Lucas S."/>
            <person name="Han J."/>
            <person name="Lapidus A."/>
            <person name="Cheng J.-F."/>
            <person name="Goodwin L."/>
            <person name="Pitluck S."/>
            <person name="Peters L."/>
            <person name="Mikhailova N."/>
            <person name="Teshima H."/>
            <person name="Han C."/>
            <person name="Tapia R."/>
            <person name="Land M."/>
            <person name="Hauser L."/>
            <person name="Kyrpides N."/>
            <person name="Ivanova N."/>
            <person name="Pagani I."/>
            <person name="Stein L."/>
            <person name="Woyke T."/>
        </authorList>
    </citation>
    <scope>NUCLEOTIDE SEQUENCE [LARGE SCALE GENOMIC DNA]</scope>
    <source>
        <strain evidence="4">MC09</strain>
    </source>
</reference>
<dbReference type="HOGENOM" id="CLU_009100_2_2_6"/>
<sequence>MATRRDILKYGAAGTSYGLLAPKKANADLVFPDGFIPSITAAPSPPVTPFKDPLNVMPISKNVPQAFLETPQGGGSAPDPQRHQRYNDFHPQKYYVHYIEEFLWQYHSDFPYNQGSWAWGFRDPHMPKGITPGMTFHAKYGEPVFLRRINNLPPVGAANISFALPSITIHLHNAHTASESDGIPQDYFNPGEFWDHHYANFPAGHDKREIMSTLWYHDHRLDFTATNVYAGLSGFYLLFDEMDANDETKPGTYRLPSGKYDVPLILHDIMFDQNGQPVWDFFNPAPNNDDLPSALYTTHGLIGDRFTVNRVIQPHFKVEARKYRFRVLNGGPSRIYQLYLTKPDDGHHDDDHHHHHHGKKGKRGNRSKDQEFIILSTDGNLLPRPIESKTMRIGPALRHDIVIDFSKYRLGESLYLANRMEAREDGAGWTGRELEDDDLIMRFDVVPAKGPDHSRIPEKMRELPTINMSEVRRERLFVFDYDNGLWTINGKLMDPNRSDAKIEQGSAEIWTFRNAGSSWMHPIHSHFEEFQILEVNGKPVDRNDVNHARKDVIMLGPNEEVKFFGRWRDFLGKHVMHCHNVVHEDHAMMIRWDIVEPGQGD</sequence>
<dbReference type="RefSeq" id="WP_013820844.1">
    <property type="nucleotide sequence ID" value="NC_015572.1"/>
</dbReference>
<keyword evidence="4" id="KW-1185">Reference proteome</keyword>
<evidence type="ECO:0000256" key="1">
    <source>
        <dbReference type="SAM" id="MobiDB-lite"/>
    </source>
</evidence>
<evidence type="ECO:0000313" key="4">
    <source>
        <dbReference type="Proteomes" id="UP000008888"/>
    </source>
</evidence>
<dbReference type="GO" id="GO:0005507">
    <property type="term" value="F:copper ion binding"/>
    <property type="evidence" value="ECO:0007669"/>
    <property type="project" value="InterPro"/>
</dbReference>
<dbReference type="InterPro" id="IPR008972">
    <property type="entry name" value="Cupredoxin"/>
</dbReference>
<dbReference type="STRING" id="857087.Metme_4279"/>
<dbReference type="InterPro" id="IPR011706">
    <property type="entry name" value="Cu-oxidase_C"/>
</dbReference>
<feature type="compositionally biased region" description="Basic residues" evidence="1">
    <location>
        <begin position="353"/>
        <end position="365"/>
    </location>
</feature>
<organism evidence="3 4">
    <name type="scientific">Methylomonas methanica (strain DSM 25384 / MC09)</name>
    <dbReference type="NCBI Taxonomy" id="857087"/>
    <lineage>
        <taxon>Bacteria</taxon>
        <taxon>Pseudomonadati</taxon>
        <taxon>Pseudomonadota</taxon>
        <taxon>Gammaproteobacteria</taxon>
        <taxon>Methylococcales</taxon>
        <taxon>Methylococcaceae</taxon>
        <taxon>Methylomonas</taxon>
    </lineage>
</organism>
<dbReference type="GO" id="GO:0016491">
    <property type="term" value="F:oxidoreductase activity"/>
    <property type="evidence" value="ECO:0007669"/>
    <property type="project" value="InterPro"/>
</dbReference>
<dbReference type="Proteomes" id="UP000008888">
    <property type="component" value="Chromosome"/>
</dbReference>
<dbReference type="SUPFAM" id="SSF49503">
    <property type="entry name" value="Cupredoxins"/>
    <property type="match status" value="3"/>
</dbReference>
<protein>
    <submittedName>
        <fullName evidence="3">Bilirubin oxidase</fullName>
    </submittedName>
</protein>
<dbReference type="PROSITE" id="PS51318">
    <property type="entry name" value="TAT"/>
    <property type="match status" value="1"/>
</dbReference>
<gene>
    <name evidence="3" type="ordered locus">Metme_4279</name>
</gene>